<reference evidence="3 4" key="1">
    <citation type="submission" date="2024-09" db="EMBL/GenBank/DDBJ databases">
        <title>Chromosome-scale assembly of Riccia sorocarpa.</title>
        <authorList>
            <person name="Paukszto L."/>
        </authorList>
    </citation>
    <scope>NUCLEOTIDE SEQUENCE [LARGE SCALE GENOMIC DNA]</scope>
    <source>
        <strain evidence="3">LP-2024</strain>
        <tissue evidence="3">Aerial parts of the thallus</tissue>
    </source>
</reference>
<keyword evidence="1" id="KW-0175">Coiled coil</keyword>
<feature type="region of interest" description="Disordered" evidence="2">
    <location>
        <begin position="119"/>
        <end position="148"/>
    </location>
</feature>
<dbReference type="PANTHER" id="PTHR31307:SF63">
    <property type="entry name" value="MYB_SANT-LIKE DNA-BINDING DOMAIN-CONTAINING PROTEIN"/>
    <property type="match status" value="1"/>
</dbReference>
<dbReference type="AlphaFoldDB" id="A0ABD3GZ29"/>
<name>A0ABD3GZ29_9MARC</name>
<evidence type="ECO:0000256" key="2">
    <source>
        <dbReference type="SAM" id="MobiDB-lite"/>
    </source>
</evidence>
<evidence type="ECO:0000313" key="3">
    <source>
        <dbReference type="EMBL" id="KAL3683036.1"/>
    </source>
</evidence>
<protein>
    <submittedName>
        <fullName evidence="3">Uncharacterized protein</fullName>
    </submittedName>
</protein>
<dbReference type="Proteomes" id="UP001633002">
    <property type="component" value="Unassembled WGS sequence"/>
</dbReference>
<feature type="region of interest" description="Disordered" evidence="2">
    <location>
        <begin position="27"/>
        <end position="47"/>
    </location>
</feature>
<evidence type="ECO:0000313" key="4">
    <source>
        <dbReference type="Proteomes" id="UP001633002"/>
    </source>
</evidence>
<sequence length="206" mass="23634">MNERVKSNPPFEVQSLRNKLDSFVKRYRSEKQKQSQTGAEPSSWEHYEQMHRIRGPSPKEKGIPDGCDGGNDVREGDINIIDLEDDCSENMEEQFMHTVDVEGLSFQDLLFGNEENAATPRTKACGQPGVAGKPNRKRKSGSNDDLMTTMRDFVQVIKENNEDKKSQEREKISLMRDLVELRREELALQRQERLNQHMPSGSNHTS</sequence>
<feature type="coiled-coil region" evidence="1">
    <location>
        <begin position="157"/>
        <end position="184"/>
    </location>
</feature>
<feature type="compositionally biased region" description="Basic and acidic residues" evidence="2">
    <location>
        <begin position="54"/>
        <end position="63"/>
    </location>
</feature>
<feature type="region of interest" description="Disordered" evidence="2">
    <location>
        <begin position="54"/>
        <end position="73"/>
    </location>
</feature>
<dbReference type="PANTHER" id="PTHR31307">
    <property type="entry name" value="TRIHELIX TRANSCRIPTION FACTOR ASIL2"/>
    <property type="match status" value="1"/>
</dbReference>
<organism evidence="3 4">
    <name type="scientific">Riccia sorocarpa</name>
    <dbReference type="NCBI Taxonomy" id="122646"/>
    <lineage>
        <taxon>Eukaryota</taxon>
        <taxon>Viridiplantae</taxon>
        <taxon>Streptophyta</taxon>
        <taxon>Embryophyta</taxon>
        <taxon>Marchantiophyta</taxon>
        <taxon>Marchantiopsida</taxon>
        <taxon>Marchantiidae</taxon>
        <taxon>Marchantiales</taxon>
        <taxon>Ricciaceae</taxon>
        <taxon>Riccia</taxon>
    </lineage>
</organism>
<keyword evidence="4" id="KW-1185">Reference proteome</keyword>
<evidence type="ECO:0000256" key="1">
    <source>
        <dbReference type="SAM" id="Coils"/>
    </source>
</evidence>
<dbReference type="InterPro" id="IPR044823">
    <property type="entry name" value="ASIL1/2-like"/>
</dbReference>
<comment type="caution">
    <text evidence="3">The sequence shown here is derived from an EMBL/GenBank/DDBJ whole genome shotgun (WGS) entry which is preliminary data.</text>
</comment>
<gene>
    <name evidence="3" type="ORF">R1sor_001058</name>
</gene>
<proteinExistence type="predicted"/>
<dbReference type="EMBL" id="JBJQOH010000006">
    <property type="protein sequence ID" value="KAL3683036.1"/>
    <property type="molecule type" value="Genomic_DNA"/>
</dbReference>
<accession>A0ABD3GZ29</accession>